<keyword evidence="1" id="KW-0004">4Fe-4S</keyword>
<evidence type="ECO:0000256" key="1">
    <source>
        <dbReference type="ARBA" id="ARBA00022485"/>
    </source>
</evidence>
<sequence length="214" mass="24863">MVILYTLYENSYIDIKELDDLKGITCYVNCTNRCFLACTFCLRNTKQMIKDNSLWLEYEPSVEMIIDEFEKYDLNDFKEVVFCGFGEPLIRHDDVMEVARYLKSKRSDLPIRINTNGLASVALNRDITPDFENLIDTLSISLNAPNKEEYYQITRSKYGIDSFDHMLDFASKSKKHVKNVVLTVVDIIGKEKIAKCQKIADDLNVVLRVRPFEE</sequence>
<dbReference type="AlphaFoldDB" id="A0A1Y4EKB7"/>
<dbReference type="InterPro" id="IPR013785">
    <property type="entry name" value="Aldolase_TIM"/>
</dbReference>
<name>A0A1Y4EKB7_9FIRM</name>
<dbReference type="InterPro" id="IPR023821">
    <property type="entry name" value="rSAM_TatD-assoc"/>
</dbReference>
<evidence type="ECO:0000256" key="2">
    <source>
        <dbReference type="ARBA" id="ARBA00022691"/>
    </source>
</evidence>
<protein>
    <submittedName>
        <fullName evidence="7">Radical SAM protein</fullName>
    </submittedName>
</protein>
<evidence type="ECO:0000259" key="6">
    <source>
        <dbReference type="PROSITE" id="PS51918"/>
    </source>
</evidence>
<dbReference type="NCBIfam" id="TIGR04038">
    <property type="entry name" value="tatD_link_rSAM"/>
    <property type="match status" value="1"/>
</dbReference>
<dbReference type="Gene3D" id="3.20.20.70">
    <property type="entry name" value="Aldolase class I"/>
    <property type="match status" value="1"/>
</dbReference>
<evidence type="ECO:0000256" key="3">
    <source>
        <dbReference type="ARBA" id="ARBA00022723"/>
    </source>
</evidence>
<dbReference type="PROSITE" id="PS51918">
    <property type="entry name" value="RADICAL_SAM"/>
    <property type="match status" value="1"/>
</dbReference>
<dbReference type="SFLD" id="SFLDG01111">
    <property type="entry name" value="Uncharacterised_Radical_SAM_Su"/>
    <property type="match status" value="1"/>
</dbReference>
<dbReference type="PANTHER" id="PTHR42836">
    <property type="entry name" value="7-CARBOXY-7-DEAZAGUANINE SYNTHASE"/>
    <property type="match status" value="1"/>
</dbReference>
<keyword evidence="2" id="KW-0949">S-adenosyl-L-methionine</keyword>
<dbReference type="GO" id="GO:0051539">
    <property type="term" value="F:4 iron, 4 sulfur cluster binding"/>
    <property type="evidence" value="ECO:0007669"/>
    <property type="project" value="UniProtKB-KW"/>
</dbReference>
<keyword evidence="5" id="KW-0411">Iron-sulfur</keyword>
<dbReference type="InterPro" id="IPR007197">
    <property type="entry name" value="rSAM"/>
</dbReference>
<dbReference type="EMBL" id="NFLB01000011">
    <property type="protein sequence ID" value="OUQ04447.1"/>
    <property type="molecule type" value="Genomic_DNA"/>
</dbReference>
<gene>
    <name evidence="7" type="ORF">B5E91_09860</name>
</gene>
<keyword evidence="3" id="KW-0479">Metal-binding</keyword>
<dbReference type="Proteomes" id="UP000196258">
    <property type="component" value="Unassembled WGS sequence"/>
</dbReference>
<dbReference type="SFLD" id="SFLDS00029">
    <property type="entry name" value="Radical_SAM"/>
    <property type="match status" value="1"/>
</dbReference>
<dbReference type="GO" id="GO:0046872">
    <property type="term" value="F:metal ion binding"/>
    <property type="evidence" value="ECO:0007669"/>
    <property type="project" value="UniProtKB-KW"/>
</dbReference>
<dbReference type="Pfam" id="PF04055">
    <property type="entry name" value="Radical_SAM"/>
    <property type="match status" value="1"/>
</dbReference>
<comment type="caution">
    <text evidence="7">The sequence shown here is derived from an EMBL/GenBank/DDBJ whole genome shotgun (WGS) entry which is preliminary data.</text>
</comment>
<keyword evidence="4" id="KW-0408">Iron</keyword>
<evidence type="ECO:0000256" key="5">
    <source>
        <dbReference type="ARBA" id="ARBA00023014"/>
    </source>
</evidence>
<dbReference type="InterPro" id="IPR058240">
    <property type="entry name" value="rSAM_sf"/>
</dbReference>
<evidence type="ECO:0000313" key="8">
    <source>
        <dbReference type="Proteomes" id="UP000196258"/>
    </source>
</evidence>
<dbReference type="SUPFAM" id="SSF102114">
    <property type="entry name" value="Radical SAM enzymes"/>
    <property type="match status" value="1"/>
</dbReference>
<evidence type="ECO:0000256" key="4">
    <source>
        <dbReference type="ARBA" id="ARBA00023004"/>
    </source>
</evidence>
<feature type="domain" description="Radical SAM core" evidence="6">
    <location>
        <begin position="20"/>
        <end position="214"/>
    </location>
</feature>
<dbReference type="GO" id="GO:0003824">
    <property type="term" value="F:catalytic activity"/>
    <property type="evidence" value="ECO:0007669"/>
    <property type="project" value="InterPro"/>
</dbReference>
<proteinExistence type="predicted"/>
<dbReference type="RefSeq" id="WP_087257235.1">
    <property type="nucleotide sequence ID" value="NZ_CAJFOD010000087.1"/>
</dbReference>
<dbReference type="CDD" id="cd01335">
    <property type="entry name" value="Radical_SAM"/>
    <property type="match status" value="1"/>
</dbReference>
<organism evidence="7 8">
    <name type="scientific">Thomasclavelia spiroformis</name>
    <dbReference type="NCBI Taxonomy" id="29348"/>
    <lineage>
        <taxon>Bacteria</taxon>
        <taxon>Bacillati</taxon>
        <taxon>Bacillota</taxon>
        <taxon>Erysipelotrichia</taxon>
        <taxon>Erysipelotrichales</taxon>
        <taxon>Coprobacillaceae</taxon>
        <taxon>Thomasclavelia</taxon>
    </lineage>
</organism>
<evidence type="ECO:0000313" key="7">
    <source>
        <dbReference type="EMBL" id="OUQ04447.1"/>
    </source>
</evidence>
<accession>A0A1Y4EKB7</accession>
<reference evidence="8" key="1">
    <citation type="submission" date="2017-04" db="EMBL/GenBank/DDBJ databases">
        <title>Function of individual gut microbiota members based on whole genome sequencing of pure cultures obtained from chicken caecum.</title>
        <authorList>
            <person name="Medvecky M."/>
            <person name="Cejkova D."/>
            <person name="Polansky O."/>
            <person name="Karasova D."/>
            <person name="Kubasova T."/>
            <person name="Cizek A."/>
            <person name="Rychlik I."/>
        </authorList>
    </citation>
    <scope>NUCLEOTIDE SEQUENCE [LARGE SCALE GENOMIC DNA]</scope>
    <source>
        <strain evidence="8">An149</strain>
    </source>
</reference>
<dbReference type="PANTHER" id="PTHR42836:SF1">
    <property type="entry name" value="7-CARBOXY-7-DEAZAGUANINE SYNTHASE"/>
    <property type="match status" value="1"/>
</dbReference>